<reference evidence="8 10" key="2">
    <citation type="submission" date="2007-08" db="EMBL/GenBank/DDBJ databases">
        <authorList>
            <person name="Fulton L."/>
            <person name="Clifton S."/>
            <person name="Fulton B."/>
            <person name="Xu J."/>
            <person name="Minx P."/>
            <person name="Pepin K.H."/>
            <person name="Johnson M."/>
            <person name="Thiruvilangam P."/>
            <person name="Bhonagiri V."/>
            <person name="Nash W.E."/>
            <person name="Wang C."/>
            <person name="Mardis E.R."/>
            <person name="Wilson R.K."/>
        </authorList>
    </citation>
    <scope>NUCLEOTIDE SEQUENCE [LARGE SCALE GENOMIC DNA]</scope>
    <source>
        <strain evidence="8 10">DSM 753</strain>
    </source>
</reference>
<evidence type="ECO:0000256" key="2">
    <source>
        <dbReference type="ARBA" id="ARBA00022603"/>
    </source>
</evidence>
<evidence type="ECO:0000313" key="9">
    <source>
        <dbReference type="EMBL" id="PEQ23956.1"/>
    </source>
</evidence>
<dbReference type="GO" id="GO:0003908">
    <property type="term" value="F:methylated-DNA-[protein]-cysteine S-methyltransferase activity"/>
    <property type="evidence" value="ECO:0007669"/>
    <property type="project" value="UniProtKB-EC"/>
</dbReference>
<dbReference type="CDD" id="cd06445">
    <property type="entry name" value="ATase"/>
    <property type="match status" value="1"/>
</dbReference>
<dbReference type="HOGENOM" id="CLU_000445_52_5_9"/>
<dbReference type="PANTHER" id="PTHR42942">
    <property type="entry name" value="6-O-METHYLGUANINE DNA METHYLTRANSFERASE"/>
    <property type="match status" value="1"/>
</dbReference>
<feature type="domain" description="Methylated-DNA-[protein]-cysteine S-methyltransferase DNA binding" evidence="7">
    <location>
        <begin position="2"/>
        <end position="83"/>
    </location>
</feature>
<dbReference type="GO" id="GO:0032259">
    <property type="term" value="P:methylation"/>
    <property type="evidence" value="ECO:0007669"/>
    <property type="project" value="UniProtKB-KW"/>
</dbReference>
<dbReference type="EMBL" id="ABCB02000019">
    <property type="protein sequence ID" value="EDO61006.1"/>
    <property type="molecule type" value="Genomic_DNA"/>
</dbReference>
<accession>A7VVK6</accession>
<reference evidence="9 11" key="3">
    <citation type="submission" date="2017-07" db="EMBL/GenBank/DDBJ databases">
        <title>Prevalence of linear plasmids in Cutibacterium (Propionibacterium) acnes isolates obtained from prostatic tissue.</title>
        <authorList>
            <person name="Davidsson S."/>
            <person name="Carlsson J."/>
            <person name="Molling P."/>
            <person name="Andren O."/>
            <person name="Andersson S.-O."/>
            <person name="Brzuszkiewicz E."/>
            <person name="Poehlein A."/>
            <person name="Al-Zeer M."/>
            <person name="Brinkmann V."/>
            <person name="Scavenius C."/>
            <person name="Nazipi S."/>
            <person name="Soderquist B."/>
            <person name="Bruggemann H."/>
        </authorList>
    </citation>
    <scope>NUCLEOTIDE SEQUENCE [LARGE SCALE GENOMIC DNA]</scope>
    <source>
        <strain evidence="9 11">DSM 753</strain>
    </source>
</reference>
<dbReference type="GO" id="GO:0006281">
    <property type="term" value="P:DNA repair"/>
    <property type="evidence" value="ECO:0007669"/>
    <property type="project" value="UniProtKB-KW"/>
</dbReference>
<dbReference type="PANTHER" id="PTHR42942:SF1">
    <property type="entry name" value="ALKYLTRANSFERASE-LIKE PROTEIN 1"/>
    <property type="match status" value="1"/>
</dbReference>
<dbReference type="InterPro" id="IPR036217">
    <property type="entry name" value="MethylDNA_cys_MeTrfase_DNAb"/>
</dbReference>
<evidence type="ECO:0000256" key="1">
    <source>
        <dbReference type="ARBA" id="ARBA00001286"/>
    </source>
</evidence>
<evidence type="ECO:0000256" key="4">
    <source>
        <dbReference type="ARBA" id="ARBA00022763"/>
    </source>
</evidence>
<dbReference type="AlphaFoldDB" id="A7VVK6"/>
<dbReference type="Gene3D" id="1.10.10.10">
    <property type="entry name" value="Winged helix-like DNA-binding domain superfamily/Winged helix DNA-binding domain"/>
    <property type="match status" value="1"/>
</dbReference>
<evidence type="ECO:0000313" key="8">
    <source>
        <dbReference type="EMBL" id="EDO61006.1"/>
    </source>
</evidence>
<dbReference type="eggNOG" id="COG0350">
    <property type="taxonomic scope" value="Bacteria"/>
</dbReference>
<keyword evidence="11" id="KW-1185">Reference proteome</keyword>
<dbReference type="Proteomes" id="UP000220611">
    <property type="component" value="Unassembled WGS sequence"/>
</dbReference>
<dbReference type="InterPro" id="IPR036388">
    <property type="entry name" value="WH-like_DNA-bd_sf"/>
</dbReference>
<dbReference type="OrthoDB" id="9789813at2"/>
<dbReference type="Pfam" id="PF01035">
    <property type="entry name" value="DNA_binding_1"/>
    <property type="match status" value="1"/>
</dbReference>
<keyword evidence="4" id="KW-0227">DNA damage</keyword>
<dbReference type="EC" id="2.1.1.63" evidence="8"/>
<name>A7VVK6_9FIRM</name>
<evidence type="ECO:0000256" key="5">
    <source>
        <dbReference type="ARBA" id="ARBA00023204"/>
    </source>
</evidence>
<dbReference type="InterPro" id="IPR052520">
    <property type="entry name" value="ATL_DNA_repair"/>
</dbReference>
<sequence length="103" mass="11661">MEFHQKIYELVRRIPYGKVSSYGQLAVLAGRPGAARAVGHAMRVCRDPSIPCHRVVHQDGSTTSSFDAIERHTQQRLLEAEGVLFSSDHKVIMSQFQWRPEIS</sequence>
<dbReference type="EMBL" id="NOXF01000009">
    <property type="protein sequence ID" value="PEQ23956.1"/>
    <property type="molecule type" value="Genomic_DNA"/>
</dbReference>
<keyword evidence="2 8" id="KW-0489">Methyltransferase</keyword>
<comment type="catalytic activity">
    <reaction evidence="1">
        <text>a 4-O-methyl-thymidine in DNA + L-cysteinyl-[protein] = a thymidine in DNA + S-methyl-L-cysteinyl-[protein]</text>
        <dbReference type="Rhea" id="RHEA:53428"/>
        <dbReference type="Rhea" id="RHEA-COMP:10131"/>
        <dbReference type="Rhea" id="RHEA-COMP:10132"/>
        <dbReference type="Rhea" id="RHEA-COMP:13555"/>
        <dbReference type="Rhea" id="RHEA-COMP:13556"/>
        <dbReference type="ChEBI" id="CHEBI:29950"/>
        <dbReference type="ChEBI" id="CHEBI:82612"/>
        <dbReference type="ChEBI" id="CHEBI:137386"/>
        <dbReference type="ChEBI" id="CHEBI:137387"/>
        <dbReference type="EC" id="2.1.1.63"/>
    </reaction>
</comment>
<dbReference type="SUPFAM" id="SSF46767">
    <property type="entry name" value="Methylated DNA-protein cysteine methyltransferase, C-terminal domain"/>
    <property type="match status" value="1"/>
</dbReference>
<dbReference type="Proteomes" id="UP000003490">
    <property type="component" value="Unassembled WGS sequence"/>
</dbReference>
<evidence type="ECO:0000313" key="10">
    <source>
        <dbReference type="Proteomes" id="UP000003490"/>
    </source>
</evidence>
<comment type="caution">
    <text evidence="8">The sequence shown here is derived from an EMBL/GenBank/DDBJ whole genome shotgun (WGS) entry which is preliminary data.</text>
</comment>
<evidence type="ECO:0000256" key="3">
    <source>
        <dbReference type="ARBA" id="ARBA00022679"/>
    </source>
</evidence>
<dbReference type="InterPro" id="IPR014048">
    <property type="entry name" value="MethylDNA_cys_MeTrfase_DNA-bd"/>
</dbReference>
<gene>
    <name evidence="9" type="ORF">CH238_11280</name>
    <name evidence="8" type="ORF">CLOLEP_02618</name>
</gene>
<organism evidence="8 10">
    <name type="scientific">[Clostridium] leptum DSM 753</name>
    <dbReference type="NCBI Taxonomy" id="428125"/>
    <lineage>
        <taxon>Bacteria</taxon>
        <taxon>Bacillati</taxon>
        <taxon>Bacillota</taxon>
        <taxon>Clostridia</taxon>
        <taxon>Eubacteriales</taxon>
        <taxon>Oscillospiraceae</taxon>
        <taxon>Oscillospiraceae incertae sedis</taxon>
    </lineage>
</organism>
<dbReference type="PROSITE" id="PS00374">
    <property type="entry name" value="MGMT"/>
    <property type="match status" value="1"/>
</dbReference>
<evidence type="ECO:0000256" key="6">
    <source>
        <dbReference type="ARBA" id="ARBA00049348"/>
    </source>
</evidence>
<reference evidence="8 10" key="1">
    <citation type="submission" date="2007-08" db="EMBL/GenBank/DDBJ databases">
        <title>Draft genome sequence of Clostridium leptum (DSM 753).</title>
        <authorList>
            <person name="Sudarsanam P."/>
            <person name="Ley R."/>
            <person name="Guruge J."/>
            <person name="Turnbaugh P.J."/>
            <person name="Mahowald M."/>
            <person name="Liep D."/>
            <person name="Gordon J."/>
        </authorList>
    </citation>
    <scope>NUCLEOTIDE SEQUENCE [LARGE SCALE GENOMIC DNA]</scope>
    <source>
        <strain evidence="8 10">DSM 753</strain>
    </source>
</reference>
<keyword evidence="3 8" id="KW-0808">Transferase</keyword>
<comment type="catalytic activity">
    <reaction evidence="6">
        <text>a 6-O-methyl-2'-deoxyguanosine in DNA + L-cysteinyl-[protein] = S-methyl-L-cysteinyl-[protein] + a 2'-deoxyguanosine in DNA</text>
        <dbReference type="Rhea" id="RHEA:24000"/>
        <dbReference type="Rhea" id="RHEA-COMP:10131"/>
        <dbReference type="Rhea" id="RHEA-COMP:10132"/>
        <dbReference type="Rhea" id="RHEA-COMP:11367"/>
        <dbReference type="Rhea" id="RHEA-COMP:11368"/>
        <dbReference type="ChEBI" id="CHEBI:29950"/>
        <dbReference type="ChEBI" id="CHEBI:82612"/>
        <dbReference type="ChEBI" id="CHEBI:85445"/>
        <dbReference type="ChEBI" id="CHEBI:85448"/>
        <dbReference type="EC" id="2.1.1.63"/>
    </reaction>
</comment>
<protein>
    <submittedName>
        <fullName evidence="8">6-O-methylguanine DNA methyltransferase, DNA binding domain protein</fullName>
        <ecNumber evidence="8">2.1.1.63</ecNumber>
    </submittedName>
    <submittedName>
        <fullName evidence="9">Cysteine methyltransferase</fullName>
    </submittedName>
</protein>
<evidence type="ECO:0000259" key="7">
    <source>
        <dbReference type="Pfam" id="PF01035"/>
    </source>
</evidence>
<evidence type="ECO:0000313" key="11">
    <source>
        <dbReference type="Proteomes" id="UP000220611"/>
    </source>
</evidence>
<dbReference type="NCBIfam" id="TIGR00589">
    <property type="entry name" value="ogt"/>
    <property type="match status" value="1"/>
</dbReference>
<keyword evidence="5" id="KW-0234">DNA repair</keyword>
<proteinExistence type="predicted"/>
<dbReference type="InterPro" id="IPR001497">
    <property type="entry name" value="MethylDNA_cys_MeTrfase_AS"/>
</dbReference>